<evidence type="ECO:0000313" key="8">
    <source>
        <dbReference type="EMBL" id="KAF3943215.1"/>
    </source>
</evidence>
<dbReference type="Gene3D" id="1.10.10.10">
    <property type="entry name" value="Winged helix-like DNA-binding domain superfamily/Winged helix DNA-binding domain"/>
    <property type="match status" value="1"/>
</dbReference>
<feature type="non-terminal residue" evidence="8">
    <location>
        <position position="1"/>
    </location>
</feature>
<dbReference type="GO" id="GO:0003677">
    <property type="term" value="F:DNA binding"/>
    <property type="evidence" value="ECO:0007669"/>
    <property type="project" value="UniProtKB-KW"/>
</dbReference>
<dbReference type="InterPro" id="IPR007309">
    <property type="entry name" value="TFIIIC_Bblock-bd"/>
</dbReference>
<dbReference type="InterPro" id="IPR056428">
    <property type="entry name" value="WH_GTF3C1"/>
</dbReference>
<dbReference type="GO" id="GO:0000127">
    <property type="term" value="C:transcription factor TFIIIC complex"/>
    <property type="evidence" value="ECO:0007669"/>
    <property type="project" value="InterPro"/>
</dbReference>
<dbReference type="OrthoDB" id="68020at2759"/>
<evidence type="ECO:0000259" key="7">
    <source>
        <dbReference type="Pfam" id="PF23704"/>
    </source>
</evidence>
<dbReference type="GO" id="GO:0006384">
    <property type="term" value="P:transcription initiation at RNA polymerase III promoter"/>
    <property type="evidence" value="ECO:0007669"/>
    <property type="project" value="InterPro"/>
</dbReference>
<keyword evidence="4" id="KW-0804">Transcription</keyword>
<dbReference type="GO" id="GO:0005634">
    <property type="term" value="C:nucleus"/>
    <property type="evidence" value="ECO:0007669"/>
    <property type="project" value="UniProtKB-SubCell"/>
</dbReference>
<comment type="caution">
    <text evidence="8">The sequence shown here is derived from an EMBL/GenBank/DDBJ whole genome shotgun (WGS) entry which is preliminary data.</text>
</comment>
<feature type="domain" description="General transcription factor 3C polypeptide 1 winged-helix" evidence="7">
    <location>
        <begin position="1"/>
        <end position="101"/>
    </location>
</feature>
<dbReference type="Pfam" id="PF04182">
    <property type="entry name" value="B-block_TFIIIC"/>
    <property type="match status" value="1"/>
</dbReference>
<organism evidence="8 9">
    <name type="scientific">Castanea mollissima</name>
    <name type="common">Chinese chestnut</name>
    <dbReference type="NCBI Taxonomy" id="60419"/>
    <lineage>
        <taxon>Eukaryota</taxon>
        <taxon>Viridiplantae</taxon>
        <taxon>Streptophyta</taxon>
        <taxon>Embryophyta</taxon>
        <taxon>Tracheophyta</taxon>
        <taxon>Spermatophyta</taxon>
        <taxon>Magnoliopsida</taxon>
        <taxon>eudicotyledons</taxon>
        <taxon>Gunneridae</taxon>
        <taxon>Pentapetalae</taxon>
        <taxon>rosids</taxon>
        <taxon>fabids</taxon>
        <taxon>Fagales</taxon>
        <taxon>Fagaceae</taxon>
        <taxon>Castanea</taxon>
    </lineage>
</organism>
<dbReference type="Pfam" id="PF23704">
    <property type="entry name" value="WHD_GTF3C1_N"/>
    <property type="match status" value="1"/>
</dbReference>
<dbReference type="EMBL" id="JRKL02013036">
    <property type="protein sequence ID" value="KAF3943215.1"/>
    <property type="molecule type" value="Genomic_DNA"/>
</dbReference>
<dbReference type="Proteomes" id="UP000737018">
    <property type="component" value="Unassembled WGS sequence"/>
</dbReference>
<protein>
    <recommendedName>
        <fullName evidence="10">B-block binding subunit of TFIIIC domain-containing protein</fullName>
    </recommendedName>
</protein>
<evidence type="ECO:0008006" key="10">
    <source>
        <dbReference type="Google" id="ProtNLM"/>
    </source>
</evidence>
<evidence type="ECO:0000259" key="6">
    <source>
        <dbReference type="Pfam" id="PF04182"/>
    </source>
</evidence>
<proteinExistence type="predicted"/>
<evidence type="ECO:0000313" key="9">
    <source>
        <dbReference type="Proteomes" id="UP000737018"/>
    </source>
</evidence>
<dbReference type="AlphaFoldDB" id="A0A8J4Q1I6"/>
<dbReference type="InterPro" id="IPR044210">
    <property type="entry name" value="Tfc3-like"/>
</dbReference>
<accession>A0A8J4Q1I6</accession>
<comment type="subcellular location">
    <subcellularLocation>
        <location evidence="1">Nucleus</location>
    </subcellularLocation>
</comment>
<dbReference type="PANTHER" id="PTHR15180:SF1">
    <property type="entry name" value="GENERAL TRANSCRIPTION FACTOR 3C POLYPEPTIDE 1"/>
    <property type="match status" value="1"/>
</dbReference>
<evidence type="ECO:0000256" key="2">
    <source>
        <dbReference type="ARBA" id="ARBA00022553"/>
    </source>
</evidence>
<dbReference type="InterPro" id="IPR036390">
    <property type="entry name" value="WH_DNA-bd_sf"/>
</dbReference>
<dbReference type="GO" id="GO:0042791">
    <property type="term" value="P:5S class rRNA transcription by RNA polymerase III"/>
    <property type="evidence" value="ECO:0007669"/>
    <property type="project" value="TreeGrafter"/>
</dbReference>
<evidence type="ECO:0000256" key="3">
    <source>
        <dbReference type="ARBA" id="ARBA00023125"/>
    </source>
</evidence>
<evidence type="ECO:0000256" key="4">
    <source>
        <dbReference type="ARBA" id="ARBA00023163"/>
    </source>
</evidence>
<dbReference type="SUPFAM" id="SSF46785">
    <property type="entry name" value="Winged helix' DNA-binding domain"/>
    <property type="match status" value="1"/>
</dbReference>
<feature type="domain" description="B-block binding subunit of TFIIIC" evidence="6">
    <location>
        <begin position="113"/>
        <end position="195"/>
    </location>
</feature>
<name>A0A8J4Q1I6_9ROSI</name>
<gene>
    <name evidence="8" type="ORF">CMV_030202</name>
</gene>
<evidence type="ECO:0000256" key="5">
    <source>
        <dbReference type="ARBA" id="ARBA00023242"/>
    </source>
</evidence>
<keyword evidence="2" id="KW-0597">Phosphoprotein</keyword>
<keyword evidence="9" id="KW-1185">Reference proteome</keyword>
<keyword evidence="5" id="KW-0539">Nucleus</keyword>
<sequence>MDSILNSALEEICSQGQNGVTLPTLYTKLNPLLSSFNLDLSPGVKKAIWVRLLSVPTLQFQAHNVSYSPSDPSIQSFEDAQKLNLKVFAKEHLRDNFVGLYNVQSANANMSSPQRRALERLAIARTNGITQNQLGKEFGIEGKNLFYIVRNLECQGLIVRQSAVVRTKEASNEGDLKNSPCVITNIMYLYRYAKQLGSQQKIEITKEEQTIESIGNADENDTSGGGFYGKCVKEDVHVRDYVPAMKAVCDKLEAAADK</sequence>
<reference evidence="8" key="1">
    <citation type="submission" date="2020-03" db="EMBL/GenBank/DDBJ databases">
        <title>Castanea mollissima Vanexum genome sequencing.</title>
        <authorList>
            <person name="Staton M."/>
        </authorList>
    </citation>
    <scope>NUCLEOTIDE SEQUENCE</scope>
    <source>
        <tissue evidence="8">Leaf</tissue>
    </source>
</reference>
<keyword evidence="3" id="KW-0238">DNA-binding</keyword>
<dbReference type="PANTHER" id="PTHR15180">
    <property type="entry name" value="GENERAL TRANSCRIPTION FACTOR 3C POLYPEPTIDE 1"/>
    <property type="match status" value="1"/>
</dbReference>
<dbReference type="InterPro" id="IPR036388">
    <property type="entry name" value="WH-like_DNA-bd_sf"/>
</dbReference>
<evidence type="ECO:0000256" key="1">
    <source>
        <dbReference type="ARBA" id="ARBA00004123"/>
    </source>
</evidence>